<dbReference type="SUPFAM" id="SSF46785">
    <property type="entry name" value="Winged helix' DNA-binding domain"/>
    <property type="match status" value="1"/>
</dbReference>
<sequence>MSQLEQKVLGILRRNSRTPVSAMAQELGVTRTTISRTIARLENSGVVVAYTVRTQDDDAPAAVRAIACVELENTTTKQAIAELRGIPEIQTISTTNGAWDLVLELECEDLAHFDEALRAIRQTRGIVNSQTNILLSSIRV</sequence>
<dbReference type="CDD" id="cd00090">
    <property type="entry name" value="HTH_ARSR"/>
    <property type="match status" value="1"/>
</dbReference>
<evidence type="ECO:0000256" key="1">
    <source>
        <dbReference type="ARBA" id="ARBA00023015"/>
    </source>
</evidence>
<dbReference type="Proteomes" id="UP000600171">
    <property type="component" value="Unassembled WGS sequence"/>
</dbReference>
<dbReference type="InterPro" id="IPR036390">
    <property type="entry name" value="WH_DNA-bd_sf"/>
</dbReference>
<evidence type="ECO:0000256" key="2">
    <source>
        <dbReference type="ARBA" id="ARBA00023125"/>
    </source>
</evidence>
<organism evidence="5 6">
    <name type="scientific">Rothia aerolata</name>
    <dbReference type="NCBI Taxonomy" id="1812262"/>
    <lineage>
        <taxon>Bacteria</taxon>
        <taxon>Bacillati</taxon>
        <taxon>Actinomycetota</taxon>
        <taxon>Actinomycetes</taxon>
        <taxon>Micrococcales</taxon>
        <taxon>Micrococcaceae</taxon>
        <taxon>Rothia</taxon>
    </lineage>
</organism>
<dbReference type="InterPro" id="IPR019887">
    <property type="entry name" value="Tscrpt_reg_AsnC/Lrp_C"/>
</dbReference>
<gene>
    <name evidence="5" type="ORF">GCM10007359_20110</name>
</gene>
<dbReference type="PANTHER" id="PTHR30154:SF34">
    <property type="entry name" value="TRANSCRIPTIONAL REGULATOR AZLB"/>
    <property type="match status" value="1"/>
</dbReference>
<dbReference type="PROSITE" id="PS50956">
    <property type="entry name" value="HTH_ASNC_2"/>
    <property type="match status" value="1"/>
</dbReference>
<dbReference type="GO" id="GO:0043200">
    <property type="term" value="P:response to amino acid"/>
    <property type="evidence" value="ECO:0007669"/>
    <property type="project" value="TreeGrafter"/>
</dbReference>
<dbReference type="PANTHER" id="PTHR30154">
    <property type="entry name" value="LEUCINE-RESPONSIVE REGULATORY PROTEIN"/>
    <property type="match status" value="1"/>
</dbReference>
<keyword evidence="6" id="KW-1185">Reference proteome</keyword>
<keyword evidence="3" id="KW-0804">Transcription</keyword>
<comment type="caution">
    <text evidence="5">The sequence shown here is derived from an EMBL/GenBank/DDBJ whole genome shotgun (WGS) entry which is preliminary data.</text>
</comment>
<dbReference type="GO" id="GO:0005829">
    <property type="term" value="C:cytosol"/>
    <property type="evidence" value="ECO:0007669"/>
    <property type="project" value="TreeGrafter"/>
</dbReference>
<dbReference type="InterPro" id="IPR011008">
    <property type="entry name" value="Dimeric_a/b-barrel"/>
</dbReference>
<feature type="domain" description="HTH asnC-type" evidence="4">
    <location>
        <begin position="1"/>
        <end position="53"/>
    </location>
</feature>
<evidence type="ECO:0000259" key="4">
    <source>
        <dbReference type="PROSITE" id="PS50956"/>
    </source>
</evidence>
<evidence type="ECO:0000256" key="3">
    <source>
        <dbReference type="ARBA" id="ARBA00023163"/>
    </source>
</evidence>
<dbReference type="GO" id="GO:0043565">
    <property type="term" value="F:sequence-specific DNA binding"/>
    <property type="evidence" value="ECO:0007669"/>
    <property type="project" value="InterPro"/>
</dbReference>
<dbReference type="EMBL" id="BMDC01000004">
    <property type="protein sequence ID" value="GGH66158.1"/>
    <property type="molecule type" value="Genomic_DNA"/>
</dbReference>
<reference evidence="5 6" key="1">
    <citation type="journal article" date="2014" name="Int. J. Syst. Evol. Microbiol.">
        <title>Complete genome sequence of Corynebacterium casei LMG S-19264T (=DSM 44701T), isolated from a smear-ripened cheese.</title>
        <authorList>
            <consortium name="US DOE Joint Genome Institute (JGI-PGF)"/>
            <person name="Walter F."/>
            <person name="Albersmeier A."/>
            <person name="Kalinowski J."/>
            <person name="Ruckert C."/>
        </authorList>
    </citation>
    <scope>NUCLEOTIDE SEQUENCE [LARGE SCALE GENOMIC DNA]</scope>
    <source>
        <strain evidence="5 6">CCM 8669</strain>
    </source>
</reference>
<proteinExistence type="predicted"/>
<accession>A0A917MVI0</accession>
<protein>
    <recommendedName>
        <fullName evidence="4">HTH asnC-type domain-containing protein</fullName>
    </recommendedName>
</protein>
<dbReference type="InterPro" id="IPR011991">
    <property type="entry name" value="ArsR-like_HTH"/>
</dbReference>
<dbReference type="Gene3D" id="3.30.70.920">
    <property type="match status" value="1"/>
</dbReference>
<dbReference type="InterPro" id="IPR000485">
    <property type="entry name" value="AsnC-type_HTH_dom"/>
</dbReference>
<dbReference type="InterPro" id="IPR019888">
    <property type="entry name" value="Tscrpt_reg_AsnC-like"/>
</dbReference>
<dbReference type="AlphaFoldDB" id="A0A917MVI0"/>
<evidence type="ECO:0000313" key="5">
    <source>
        <dbReference type="EMBL" id="GGH66158.1"/>
    </source>
</evidence>
<dbReference type="InterPro" id="IPR036388">
    <property type="entry name" value="WH-like_DNA-bd_sf"/>
</dbReference>
<dbReference type="Pfam" id="PF13412">
    <property type="entry name" value="HTH_24"/>
    <property type="match status" value="1"/>
</dbReference>
<dbReference type="Pfam" id="PF01037">
    <property type="entry name" value="AsnC_trans_reg"/>
    <property type="match status" value="1"/>
</dbReference>
<dbReference type="SUPFAM" id="SSF54909">
    <property type="entry name" value="Dimeric alpha+beta barrel"/>
    <property type="match status" value="1"/>
</dbReference>
<dbReference type="PRINTS" id="PR00033">
    <property type="entry name" value="HTHASNC"/>
</dbReference>
<name>A0A917MVI0_9MICC</name>
<dbReference type="SMART" id="SM00344">
    <property type="entry name" value="HTH_ASNC"/>
    <property type="match status" value="1"/>
</dbReference>
<dbReference type="Gene3D" id="1.10.10.10">
    <property type="entry name" value="Winged helix-like DNA-binding domain superfamily/Winged helix DNA-binding domain"/>
    <property type="match status" value="1"/>
</dbReference>
<evidence type="ECO:0000313" key="6">
    <source>
        <dbReference type="Proteomes" id="UP000600171"/>
    </source>
</evidence>
<keyword evidence="2" id="KW-0238">DNA-binding</keyword>
<keyword evidence="1" id="KW-0805">Transcription regulation</keyword>